<organism evidence="2 3">
    <name type="scientific">Allacma fusca</name>
    <dbReference type="NCBI Taxonomy" id="39272"/>
    <lineage>
        <taxon>Eukaryota</taxon>
        <taxon>Metazoa</taxon>
        <taxon>Ecdysozoa</taxon>
        <taxon>Arthropoda</taxon>
        <taxon>Hexapoda</taxon>
        <taxon>Collembola</taxon>
        <taxon>Symphypleona</taxon>
        <taxon>Sminthuridae</taxon>
        <taxon>Allacma</taxon>
    </lineage>
</organism>
<feature type="non-terminal residue" evidence="2">
    <location>
        <position position="1"/>
    </location>
</feature>
<sequence length="143" mass="15460">ALGDAESSDQVPSSTEEIGTQIKLKKKRSSFNIFGSFGKSGADGNPAVQRRSQFFLDSVPNDSESNGDLRNDPETNGSNSKTHPKLERTSALFSSMSSGGSYLLTPTEPTETDSSRSSMRTITPEVPENLPNQFDEILDDLTP</sequence>
<name>A0A8J2L9W9_9HEXA</name>
<feature type="non-terminal residue" evidence="2">
    <location>
        <position position="143"/>
    </location>
</feature>
<reference evidence="2" key="1">
    <citation type="submission" date="2021-06" db="EMBL/GenBank/DDBJ databases">
        <authorList>
            <person name="Hodson N. C."/>
            <person name="Mongue J. A."/>
            <person name="Jaron S. K."/>
        </authorList>
    </citation>
    <scope>NUCLEOTIDE SEQUENCE</scope>
</reference>
<keyword evidence="3" id="KW-1185">Reference proteome</keyword>
<dbReference type="Proteomes" id="UP000708208">
    <property type="component" value="Unassembled WGS sequence"/>
</dbReference>
<gene>
    <name evidence="2" type="ORF">AFUS01_LOCUS41039</name>
</gene>
<protein>
    <submittedName>
        <fullName evidence="2">Uncharacterized protein</fullName>
    </submittedName>
</protein>
<evidence type="ECO:0000313" key="3">
    <source>
        <dbReference type="Proteomes" id="UP000708208"/>
    </source>
</evidence>
<dbReference type="EMBL" id="CAJVCH010559782">
    <property type="protein sequence ID" value="CAG7831287.1"/>
    <property type="molecule type" value="Genomic_DNA"/>
</dbReference>
<evidence type="ECO:0000256" key="1">
    <source>
        <dbReference type="SAM" id="MobiDB-lite"/>
    </source>
</evidence>
<comment type="caution">
    <text evidence="2">The sequence shown here is derived from an EMBL/GenBank/DDBJ whole genome shotgun (WGS) entry which is preliminary data.</text>
</comment>
<feature type="compositionally biased region" description="Polar residues" evidence="1">
    <location>
        <begin position="8"/>
        <end position="18"/>
    </location>
</feature>
<evidence type="ECO:0000313" key="2">
    <source>
        <dbReference type="EMBL" id="CAG7831287.1"/>
    </source>
</evidence>
<dbReference type="AlphaFoldDB" id="A0A8J2L9W9"/>
<proteinExistence type="predicted"/>
<feature type="region of interest" description="Disordered" evidence="1">
    <location>
        <begin position="1"/>
        <end position="22"/>
    </location>
</feature>
<accession>A0A8J2L9W9</accession>
<feature type="region of interest" description="Disordered" evidence="1">
    <location>
        <begin position="35"/>
        <end position="143"/>
    </location>
</feature>